<gene>
    <name evidence="2" type="ORF">TWF694_007985</name>
</gene>
<dbReference type="Proteomes" id="UP001365542">
    <property type="component" value="Unassembled WGS sequence"/>
</dbReference>
<sequence>MSAPEAATEAVDLSTELSSIPQAIKDINLRITSISKLYKEILSKIEETPIEEIEEVHKQPDILATELSSITSGAIKTFRQAKESMNLDYKRQAKAHSGDFEMALKRYQGILNQYIKKTKENLAVQYKIMKPQSSDSEIEETYADENPPLFSSNLESESSSTEWDTASKIYMAYYSESKKVETRFKELKEWLELVSEIKGYQLPAEEKKSGTEPEQKPEAEIGENEAAQDHGKPKKKPFKWLSIVKLKLGRGKT</sequence>
<evidence type="ECO:0000313" key="3">
    <source>
        <dbReference type="Proteomes" id="UP001365542"/>
    </source>
</evidence>
<keyword evidence="3" id="KW-1185">Reference proteome</keyword>
<evidence type="ECO:0000313" key="2">
    <source>
        <dbReference type="EMBL" id="KAK6542231.1"/>
    </source>
</evidence>
<protein>
    <submittedName>
        <fullName evidence="2">Uncharacterized protein</fullName>
    </submittedName>
</protein>
<proteinExistence type="predicted"/>
<dbReference type="GO" id="GO:0016020">
    <property type="term" value="C:membrane"/>
    <property type="evidence" value="ECO:0007669"/>
    <property type="project" value="InterPro"/>
</dbReference>
<name>A0AAV9XKV2_9PEZI</name>
<accession>A0AAV9XKV2</accession>
<dbReference type="AlphaFoldDB" id="A0AAV9XKV2"/>
<dbReference type="EMBL" id="JAVHJO010000003">
    <property type="protein sequence ID" value="KAK6542231.1"/>
    <property type="molecule type" value="Genomic_DNA"/>
</dbReference>
<feature type="region of interest" description="Disordered" evidence="1">
    <location>
        <begin position="134"/>
        <end position="157"/>
    </location>
</feature>
<reference evidence="2 3" key="1">
    <citation type="submission" date="2019-10" db="EMBL/GenBank/DDBJ databases">
        <authorList>
            <person name="Palmer J.M."/>
        </authorList>
    </citation>
    <scope>NUCLEOTIDE SEQUENCE [LARGE SCALE GENOMIC DNA]</scope>
    <source>
        <strain evidence="2 3">TWF694</strain>
    </source>
</reference>
<evidence type="ECO:0000256" key="1">
    <source>
        <dbReference type="SAM" id="MobiDB-lite"/>
    </source>
</evidence>
<dbReference type="Gene3D" id="1.20.58.70">
    <property type="match status" value="1"/>
</dbReference>
<dbReference type="GO" id="GO:0016192">
    <property type="term" value="P:vesicle-mediated transport"/>
    <property type="evidence" value="ECO:0007669"/>
    <property type="project" value="InterPro"/>
</dbReference>
<comment type="caution">
    <text evidence="2">The sequence shown here is derived from an EMBL/GenBank/DDBJ whole genome shotgun (WGS) entry which is preliminary data.</text>
</comment>
<dbReference type="SUPFAM" id="SSF47661">
    <property type="entry name" value="t-snare proteins"/>
    <property type="match status" value="1"/>
</dbReference>
<feature type="compositionally biased region" description="Basic and acidic residues" evidence="1">
    <location>
        <begin position="204"/>
        <end position="219"/>
    </location>
</feature>
<organism evidence="2 3">
    <name type="scientific">Orbilia ellipsospora</name>
    <dbReference type="NCBI Taxonomy" id="2528407"/>
    <lineage>
        <taxon>Eukaryota</taxon>
        <taxon>Fungi</taxon>
        <taxon>Dikarya</taxon>
        <taxon>Ascomycota</taxon>
        <taxon>Pezizomycotina</taxon>
        <taxon>Orbiliomycetes</taxon>
        <taxon>Orbiliales</taxon>
        <taxon>Orbiliaceae</taxon>
        <taxon>Orbilia</taxon>
    </lineage>
</organism>
<dbReference type="InterPro" id="IPR010989">
    <property type="entry name" value="SNARE"/>
</dbReference>
<feature type="region of interest" description="Disordered" evidence="1">
    <location>
        <begin position="202"/>
        <end position="236"/>
    </location>
</feature>